<evidence type="ECO:0000259" key="8">
    <source>
        <dbReference type="PROSITE" id="PS50950"/>
    </source>
</evidence>
<feature type="domain" description="THAP-type" evidence="8">
    <location>
        <begin position="1"/>
        <end position="88"/>
    </location>
</feature>
<evidence type="ECO:0000256" key="3">
    <source>
        <dbReference type="ARBA" id="ARBA00022833"/>
    </source>
</evidence>
<dbReference type="GO" id="GO:0003677">
    <property type="term" value="F:DNA binding"/>
    <property type="evidence" value="ECO:0007669"/>
    <property type="project" value="UniProtKB-UniRule"/>
</dbReference>
<evidence type="ECO:0000256" key="1">
    <source>
        <dbReference type="ARBA" id="ARBA00022723"/>
    </source>
</evidence>
<dbReference type="InterPro" id="IPR006612">
    <property type="entry name" value="THAP_Znf"/>
</dbReference>
<dbReference type="PANTHER" id="PTHR23080:SF142">
    <property type="entry name" value="SI:CH211-69L10.4"/>
    <property type="match status" value="1"/>
</dbReference>
<dbReference type="OrthoDB" id="10020990at2759"/>
<evidence type="ECO:0000256" key="2">
    <source>
        <dbReference type="ARBA" id="ARBA00022771"/>
    </source>
</evidence>
<gene>
    <name evidence="10" type="primary">LOC113085544</name>
</gene>
<feature type="compositionally biased region" description="Low complexity" evidence="7">
    <location>
        <begin position="383"/>
        <end position="403"/>
    </location>
</feature>
<keyword evidence="6" id="KW-0175">Coiled coil</keyword>
<protein>
    <submittedName>
        <fullName evidence="10">Uncharacterized protein LOC113085544</fullName>
    </submittedName>
</protein>
<proteinExistence type="predicted"/>
<evidence type="ECO:0000256" key="7">
    <source>
        <dbReference type="SAM" id="MobiDB-lite"/>
    </source>
</evidence>
<evidence type="ECO:0000313" key="9">
    <source>
        <dbReference type="Proteomes" id="UP000515129"/>
    </source>
</evidence>
<keyword evidence="1" id="KW-0479">Metal-binding</keyword>
<dbReference type="PROSITE" id="PS50950">
    <property type="entry name" value="ZF_THAP"/>
    <property type="match status" value="1"/>
</dbReference>
<keyword evidence="3" id="KW-0862">Zinc</keyword>
<dbReference type="Pfam" id="PF13613">
    <property type="entry name" value="HTH_Tnp_4"/>
    <property type="match status" value="1"/>
</dbReference>
<feature type="coiled-coil region" evidence="6">
    <location>
        <begin position="327"/>
        <end position="361"/>
    </location>
</feature>
<feature type="region of interest" description="Disordered" evidence="7">
    <location>
        <begin position="369"/>
        <end position="417"/>
    </location>
</feature>
<dbReference type="PANTHER" id="PTHR23080">
    <property type="entry name" value="THAP DOMAIN PROTEIN"/>
    <property type="match status" value="1"/>
</dbReference>
<evidence type="ECO:0000256" key="5">
    <source>
        <dbReference type="PROSITE-ProRule" id="PRU00309"/>
    </source>
</evidence>
<dbReference type="InterPro" id="IPR031591">
    <property type="entry name" value="CCDC106"/>
</dbReference>
<dbReference type="Pfam" id="PF15794">
    <property type="entry name" value="CCDC106"/>
    <property type="match status" value="1"/>
</dbReference>
<dbReference type="Proteomes" id="UP000515129">
    <property type="component" value="Unplaced"/>
</dbReference>
<dbReference type="GO" id="GO:0008270">
    <property type="term" value="F:zinc ion binding"/>
    <property type="evidence" value="ECO:0007669"/>
    <property type="project" value="UniProtKB-KW"/>
</dbReference>
<dbReference type="InterPro" id="IPR027805">
    <property type="entry name" value="Transposase_HTH_dom"/>
</dbReference>
<evidence type="ECO:0000256" key="6">
    <source>
        <dbReference type="SAM" id="Coils"/>
    </source>
</evidence>
<dbReference type="SUPFAM" id="SSF57716">
    <property type="entry name" value="Glucocorticoid receptor-like (DNA-binding domain)"/>
    <property type="match status" value="1"/>
</dbReference>
<sequence>MAETKSSQSCCVPLCFNSKKKQPYLSFHNDESMKRRWIWAIRRDEGAAFTVRKGSSFVCAMHYTEDEVRVHPQAGRKYLTPQAVPSRFSWNNWGDVKSHQTRTAKRDLCGEQEDANVEMESFDVALPVQEHDYSSRPPPGALDEALEKIKEQEELVSTLTISQALLDRWCVSDEDFKYFTRFSNKKIFFVFWRSIEPSASNIVYWSKAKRIGISTVEKEVVKPSPQRKMQLIDEFFMFCLRVPVGLRERVLAEIFQVSTSTVSRIIITWSNYLYLVLGSVQIWMTREQVRRTMPVKFQQYCPNVRVIIDCTEFRFNRMDNLKPVKQHILWEKKAEMLQFQVNELEEENDFLKRQLEEKSAQEQGMDLEIMDTGGGEPQAMTLDSSTDTTTDSSTDSSSSSISDSSDEEKKKKKRKKKNVASVADVVKRYQRVLKLVQRGFRMTAAFKKGCVSRNAVKDTAAIAEIYMVDKSVLEQFKGRQASFSSITQ</sequence>
<accession>A0A6P6NRA7</accession>
<keyword evidence="9" id="KW-1185">Reference proteome</keyword>
<keyword evidence="4 5" id="KW-0238">DNA-binding</keyword>
<organism evidence="9 10">
    <name type="scientific">Carassius auratus</name>
    <name type="common">Goldfish</name>
    <dbReference type="NCBI Taxonomy" id="7957"/>
    <lineage>
        <taxon>Eukaryota</taxon>
        <taxon>Metazoa</taxon>
        <taxon>Chordata</taxon>
        <taxon>Craniata</taxon>
        <taxon>Vertebrata</taxon>
        <taxon>Euteleostomi</taxon>
        <taxon>Actinopterygii</taxon>
        <taxon>Neopterygii</taxon>
        <taxon>Teleostei</taxon>
        <taxon>Ostariophysi</taxon>
        <taxon>Cypriniformes</taxon>
        <taxon>Cyprinidae</taxon>
        <taxon>Cyprininae</taxon>
        <taxon>Carassius</taxon>
    </lineage>
</organism>
<dbReference type="AlphaFoldDB" id="A0A6P6NRA7"/>
<reference evidence="10" key="1">
    <citation type="submission" date="2025-08" db="UniProtKB">
        <authorList>
            <consortium name="RefSeq"/>
        </authorList>
    </citation>
    <scope>IDENTIFICATION</scope>
    <source>
        <strain evidence="10">Wakin</strain>
        <tissue evidence="10">Muscle</tissue>
    </source>
</reference>
<evidence type="ECO:0000256" key="4">
    <source>
        <dbReference type="ARBA" id="ARBA00023125"/>
    </source>
</evidence>
<name>A0A6P6NRA7_CARAU</name>
<dbReference type="GeneID" id="113085544"/>
<evidence type="ECO:0000313" key="10">
    <source>
        <dbReference type="RefSeq" id="XP_026110971.1"/>
    </source>
</evidence>
<dbReference type="RefSeq" id="XP_026110971.1">
    <property type="nucleotide sequence ID" value="XM_026255186.1"/>
</dbReference>
<dbReference type="KEGG" id="caua:113085544"/>
<keyword evidence="2 5" id="KW-0863">Zinc-finger</keyword>
<dbReference type="Pfam" id="PF05485">
    <property type="entry name" value="THAP"/>
    <property type="match status" value="1"/>
</dbReference>